<reference evidence="3 4" key="1">
    <citation type="submission" date="2016-06" db="EMBL/GenBank/DDBJ databases">
        <authorList>
            <person name="Kjaerup R.B."/>
            <person name="Dalgaard T.S."/>
            <person name="Juul-Madsen H.R."/>
        </authorList>
    </citation>
    <scope>NUCLEOTIDE SEQUENCE [LARGE SCALE GENOMIC DNA]</scope>
    <source>
        <strain evidence="3 4">Pb300</strain>
    </source>
</reference>
<feature type="region of interest" description="Disordered" evidence="1">
    <location>
        <begin position="82"/>
        <end position="124"/>
    </location>
</feature>
<dbReference type="InterPro" id="IPR021840">
    <property type="entry name" value="DUF3433"/>
</dbReference>
<feature type="compositionally biased region" description="Polar residues" evidence="1">
    <location>
        <begin position="1"/>
        <end position="19"/>
    </location>
</feature>
<feature type="transmembrane region" description="Helical" evidence="2">
    <location>
        <begin position="224"/>
        <end position="245"/>
    </location>
</feature>
<feature type="transmembrane region" description="Helical" evidence="2">
    <location>
        <begin position="568"/>
        <end position="591"/>
    </location>
</feature>
<dbReference type="PANTHER" id="PTHR37544:SF1">
    <property type="entry name" value="PHOSPHORIBOSYLAMINOIMIDAZOLE-SUCCINOCARBOXAMIDE SYNTHASE"/>
    <property type="match status" value="1"/>
</dbReference>
<dbReference type="OMA" id="YLPWCLR"/>
<dbReference type="VEuPathDB" id="FungiDB:PADG_01132"/>
<organism evidence="3 4">
    <name type="scientific">Paracoccidioides brasiliensis</name>
    <dbReference type="NCBI Taxonomy" id="121759"/>
    <lineage>
        <taxon>Eukaryota</taxon>
        <taxon>Fungi</taxon>
        <taxon>Dikarya</taxon>
        <taxon>Ascomycota</taxon>
        <taxon>Pezizomycotina</taxon>
        <taxon>Eurotiomycetes</taxon>
        <taxon>Eurotiomycetidae</taxon>
        <taxon>Onygenales</taxon>
        <taxon>Ajellomycetaceae</taxon>
        <taxon>Paracoccidioides</taxon>
    </lineage>
</organism>
<feature type="transmembrane region" description="Helical" evidence="2">
    <location>
        <begin position="682"/>
        <end position="702"/>
    </location>
</feature>
<dbReference type="AlphaFoldDB" id="A0A1D2JBN3"/>
<dbReference type="VEuPathDB" id="FungiDB:PABG_02689"/>
<feature type="transmembrane region" description="Helical" evidence="2">
    <location>
        <begin position="643"/>
        <end position="670"/>
    </location>
</feature>
<keyword evidence="2" id="KW-0472">Membrane</keyword>
<dbReference type="Pfam" id="PF11915">
    <property type="entry name" value="DUF3433"/>
    <property type="match status" value="2"/>
</dbReference>
<evidence type="ECO:0000313" key="4">
    <source>
        <dbReference type="Proteomes" id="UP000242814"/>
    </source>
</evidence>
<dbReference type="PANTHER" id="PTHR37544">
    <property type="entry name" value="SPRAY-RELATED"/>
    <property type="match status" value="1"/>
</dbReference>
<keyword evidence="2" id="KW-1133">Transmembrane helix</keyword>
<comment type="caution">
    <text evidence="3">The sequence shown here is derived from an EMBL/GenBank/DDBJ whole genome shotgun (WGS) entry which is preliminary data.</text>
</comment>
<gene>
    <name evidence="3" type="ORF">ACO22_05040</name>
</gene>
<name>A0A1D2JBN3_PARBR</name>
<feature type="transmembrane region" description="Helical" evidence="2">
    <location>
        <begin position="265"/>
        <end position="283"/>
    </location>
</feature>
<feature type="region of interest" description="Disordered" evidence="1">
    <location>
        <begin position="1"/>
        <end position="28"/>
    </location>
</feature>
<protein>
    <recommendedName>
        <fullName evidence="5">Phosphoribosylaminoimidazole-succinocarboxamide synthase</fullName>
    </recommendedName>
</protein>
<accession>A0A1D2JBN3</accession>
<feature type="transmembrane region" description="Helical" evidence="2">
    <location>
        <begin position="370"/>
        <end position="394"/>
    </location>
</feature>
<feature type="transmembrane region" description="Helical" evidence="2">
    <location>
        <begin position="334"/>
        <end position="358"/>
    </location>
</feature>
<proteinExistence type="predicted"/>
<evidence type="ECO:0000256" key="1">
    <source>
        <dbReference type="SAM" id="MobiDB-lite"/>
    </source>
</evidence>
<evidence type="ECO:0000313" key="3">
    <source>
        <dbReference type="EMBL" id="ODH25805.1"/>
    </source>
</evidence>
<feature type="transmembrane region" description="Helical" evidence="2">
    <location>
        <begin position="527"/>
        <end position="548"/>
    </location>
</feature>
<dbReference type="Proteomes" id="UP000242814">
    <property type="component" value="Unassembled WGS sequence"/>
</dbReference>
<dbReference type="EMBL" id="LZYO01000213">
    <property type="protein sequence ID" value="ODH25805.1"/>
    <property type="molecule type" value="Genomic_DNA"/>
</dbReference>
<evidence type="ECO:0008006" key="5">
    <source>
        <dbReference type="Google" id="ProtNLM"/>
    </source>
</evidence>
<keyword evidence="2" id="KW-0812">Transmembrane</keyword>
<evidence type="ECO:0000256" key="2">
    <source>
        <dbReference type="SAM" id="Phobius"/>
    </source>
</evidence>
<sequence length="798" mass="89081">MTSQPATNLKAVKSNQPQLIHSSSQQSIAASDDYYSFSDISQTSNHSRVTVVRYATPPTRRSSPSPNMTMASRTGQDNMAIGACNGEAGPDSEKIRRGSSGAPNAPDGTRIGDNGTPTPGVDDMPYIRFAIDQLTRDEELVGEGRHGSFVSTDYPVERIIPNEGLGYYTSTTAEPVEQTKKEPQETKKIEHPVSNMLTPITPPSNGYQHPRLNFVSLALRPLSLLLLTTACLSMVAALIFCILWSQRHGGLWAYDGLGGSRYFVFQFLPQLLAIFITIWLFIIQSAVYRILPLTILASSSGSETALQSIKILSHNFLLPDLSLFQHGEWSTGTFLVISWMVNIFTVPLQSALFVARFYTQVGGGGFRWTTSWGVAGTLIALYGLLTIALLGLMFRFNWRVSGLLWDPVCLADIIPLIQRSNALGRFDKKEISQSVGKDLLPHRLRLGYWSSGTNSNEILYGIGEENVIKDQESFDQSHHPKRHSETSVPDNLDMERQYLYSKGSFERNIHSPFVRYRWTVWFLKDTFVVAWIVIAFVLMIAFILVSFVKQPIRDGFVPLLPTLPSSTSFSSSNFLYGFIPSLIGIILFLLWQPIDQYFRAIQPFCDLSSPNGALAEKSLLLAYPSCYPLEVTFLALSAGHYKVAYISFMSLASLAIPVLAGGVFMARFYTKPGEVRISTYMPAYYTLMVFVIIYALSFLILWPRNRYLPHAIFTYADIISFLYQSPLLSDKVLREPRTKADLVMRVTVAPPGDDGEKALYVFGIYNGCDGREHLGIDRLRRIGQVEMFVGLNDGSEVV</sequence>